<evidence type="ECO:0000313" key="1">
    <source>
        <dbReference type="EMBL" id="CAD8199608.1"/>
    </source>
</evidence>
<gene>
    <name evidence="1" type="ORF">POCTA_138.1.T1200031</name>
</gene>
<dbReference type="Proteomes" id="UP000683925">
    <property type="component" value="Unassembled WGS sequence"/>
</dbReference>
<protein>
    <submittedName>
        <fullName evidence="1">Uncharacterized protein</fullName>
    </submittedName>
</protein>
<accession>A0A8S1XFC8</accession>
<sequence>MQHLELLKILLLYCIPILNDRKRDQIVKHSTPLSNINTQNSQYYPSIIEIPFQAEY</sequence>
<evidence type="ECO:0000313" key="2">
    <source>
        <dbReference type="Proteomes" id="UP000683925"/>
    </source>
</evidence>
<name>A0A8S1XFC8_PAROT</name>
<comment type="caution">
    <text evidence="1">The sequence shown here is derived from an EMBL/GenBank/DDBJ whole genome shotgun (WGS) entry which is preliminary data.</text>
</comment>
<reference evidence="1" key="1">
    <citation type="submission" date="2021-01" db="EMBL/GenBank/DDBJ databases">
        <authorList>
            <consortium name="Genoscope - CEA"/>
            <person name="William W."/>
        </authorList>
    </citation>
    <scope>NUCLEOTIDE SEQUENCE</scope>
</reference>
<proteinExistence type="predicted"/>
<dbReference type="EMBL" id="CAJJDP010000120">
    <property type="protein sequence ID" value="CAD8199608.1"/>
    <property type="molecule type" value="Genomic_DNA"/>
</dbReference>
<keyword evidence="2" id="KW-1185">Reference proteome</keyword>
<dbReference type="AlphaFoldDB" id="A0A8S1XFC8"/>
<organism evidence="1 2">
    <name type="scientific">Paramecium octaurelia</name>
    <dbReference type="NCBI Taxonomy" id="43137"/>
    <lineage>
        <taxon>Eukaryota</taxon>
        <taxon>Sar</taxon>
        <taxon>Alveolata</taxon>
        <taxon>Ciliophora</taxon>
        <taxon>Intramacronucleata</taxon>
        <taxon>Oligohymenophorea</taxon>
        <taxon>Peniculida</taxon>
        <taxon>Parameciidae</taxon>
        <taxon>Paramecium</taxon>
    </lineage>
</organism>